<dbReference type="AlphaFoldDB" id="A0A1E7QWJ8"/>
<evidence type="ECO:0000256" key="10">
    <source>
        <dbReference type="ARBA" id="ARBA00023237"/>
    </source>
</evidence>
<evidence type="ECO:0000259" key="14">
    <source>
        <dbReference type="Pfam" id="PF00593"/>
    </source>
</evidence>
<dbReference type="STRING" id="1262585.BJI46_07065"/>
<evidence type="ECO:0000256" key="7">
    <source>
        <dbReference type="ARBA" id="ARBA00023065"/>
    </source>
</evidence>
<evidence type="ECO:0000259" key="15">
    <source>
        <dbReference type="Pfam" id="PF07715"/>
    </source>
</evidence>
<feature type="short sequence motif" description="TonB box" evidence="12">
    <location>
        <begin position="61"/>
        <end position="67"/>
    </location>
</feature>
<accession>A0A1E7QWJ8</accession>
<protein>
    <submittedName>
        <fullName evidence="16">TonB-dependent receptor</fullName>
    </submittedName>
</protein>
<dbReference type="RefSeq" id="WP_070071103.1">
    <property type="nucleotide sequence ID" value="NZ_MKKK01000074.1"/>
</dbReference>
<keyword evidence="9 11" id="KW-0472">Membrane</keyword>
<dbReference type="InterPro" id="IPR039426">
    <property type="entry name" value="TonB-dep_rcpt-like"/>
</dbReference>
<comment type="similarity">
    <text evidence="11 13">Belongs to the TonB-dependent receptor family.</text>
</comment>
<evidence type="ECO:0000256" key="12">
    <source>
        <dbReference type="PROSITE-ProRule" id="PRU10143"/>
    </source>
</evidence>
<dbReference type="SUPFAM" id="SSF56935">
    <property type="entry name" value="Porins"/>
    <property type="match status" value="1"/>
</dbReference>
<evidence type="ECO:0000256" key="11">
    <source>
        <dbReference type="PROSITE-ProRule" id="PRU01360"/>
    </source>
</evidence>
<dbReference type="InterPro" id="IPR000531">
    <property type="entry name" value="Beta-barrel_TonB"/>
</dbReference>
<dbReference type="OrthoDB" id="127311at2"/>
<evidence type="ECO:0000256" key="8">
    <source>
        <dbReference type="ARBA" id="ARBA00023077"/>
    </source>
</evidence>
<dbReference type="InterPro" id="IPR036942">
    <property type="entry name" value="Beta-barrel_TonB_sf"/>
</dbReference>
<sequence>MILSQAIAQLKFTKQSLRFGLKYSLLSSSILFCLQHGHAQQQSAIETENVVNQKDVVQLETVVVTATRREQSLQKVPVAVSILGGRDLDEKQQNSLEAIVKEVPSVNFNATSTNKDSSLFIRGIGTISTSPGVEPSVSTVIDGVVLSRPGQATLDLLDIDRIEVLRGPQGTLFGKNSTAGVVSIVTKNPTEHPSGYVDAYLTDDHEQRIKLGASGALIPGILKANVNALLSHYEGNVYNYYSGKNVNGYTTQGVRSKFEYNPSDNLTLGLSLDYVHKESNAPLGVLVSSDNTDYIQTIAPVVASQQNRTVNSREETVNDTNQGISLSADWFLDQHQISSITALRQWKNVQSPNYNYLPQATTQFALLYDRGEVDSRQFSQELRIASLGDGFVNYVAGLYFSKNNNDEKTQRYAHWYDTGTQAYADDYALALFGTKSTNYAVFGEGTWNLSDRLRLITGLRITRDELSYYHQRNSTIPAALVSRNSIRSSVANSGSTSETGVSGRTGVQFDISSNINTYFTYSRGYKGPAYNVYFNMRNIDTPVIDPETSNSYELGLKSQWLNNKLRLNLAAFYTEYENYQANFRVVDSGGGISTRLINAGEVSTKGIELDGTYQINPNLRLNLAVANIRARIDHFQCPPADSACPNVNGKPLPNSPDWKLNAQVSRYIPIANNRRIELSSQYSWQSKTQFDIGQNEQTIQPPYGIWNASIGLNDTASDWKIALLIRNVLNKSYNARLATASYGLFRNVPRDDERYFGLSFRKDF</sequence>
<keyword evidence="17" id="KW-1185">Reference proteome</keyword>
<keyword evidence="5 11" id="KW-0812">Transmembrane</keyword>
<evidence type="ECO:0000256" key="4">
    <source>
        <dbReference type="ARBA" id="ARBA00022496"/>
    </source>
</evidence>
<reference evidence="16 17" key="1">
    <citation type="submission" date="2016-09" db="EMBL/GenBank/DDBJ databases">
        <authorList>
            <person name="Capua I."/>
            <person name="De Benedictis P."/>
            <person name="Joannis T."/>
            <person name="Lombin L.H."/>
            <person name="Cattoli G."/>
        </authorList>
    </citation>
    <scope>NUCLEOTIDE SEQUENCE [LARGE SCALE GENOMIC DNA]</scope>
    <source>
        <strain evidence="16 17">ANC 4671</strain>
    </source>
</reference>
<evidence type="ECO:0000256" key="5">
    <source>
        <dbReference type="ARBA" id="ARBA00022692"/>
    </source>
</evidence>
<dbReference type="Proteomes" id="UP000185895">
    <property type="component" value="Unassembled WGS sequence"/>
</dbReference>
<keyword evidence="3 11" id="KW-1134">Transmembrane beta strand</keyword>
<dbReference type="EMBL" id="MKKK01000074">
    <property type="protein sequence ID" value="OEY91488.1"/>
    <property type="molecule type" value="Genomic_DNA"/>
</dbReference>
<keyword evidence="7" id="KW-0406">Ion transport</keyword>
<keyword evidence="8 12" id="KW-0798">TonB box</keyword>
<gene>
    <name evidence="16" type="ORF">BJI46_07065</name>
</gene>
<feature type="domain" description="TonB-dependent receptor plug" evidence="15">
    <location>
        <begin position="73"/>
        <end position="181"/>
    </location>
</feature>
<dbReference type="PANTHER" id="PTHR32552">
    <property type="entry name" value="FERRICHROME IRON RECEPTOR-RELATED"/>
    <property type="match status" value="1"/>
</dbReference>
<comment type="subcellular location">
    <subcellularLocation>
        <location evidence="1 11">Cell outer membrane</location>
        <topology evidence="1 11">Multi-pass membrane protein</topology>
    </subcellularLocation>
</comment>
<comment type="caution">
    <text evidence="16">The sequence shown here is derived from an EMBL/GenBank/DDBJ whole genome shotgun (WGS) entry which is preliminary data.</text>
</comment>
<dbReference type="PANTHER" id="PTHR32552:SF81">
    <property type="entry name" value="TONB-DEPENDENT OUTER MEMBRANE RECEPTOR"/>
    <property type="match status" value="1"/>
</dbReference>
<evidence type="ECO:0000256" key="1">
    <source>
        <dbReference type="ARBA" id="ARBA00004571"/>
    </source>
</evidence>
<evidence type="ECO:0000313" key="17">
    <source>
        <dbReference type="Proteomes" id="UP000185895"/>
    </source>
</evidence>
<evidence type="ECO:0000256" key="13">
    <source>
        <dbReference type="RuleBase" id="RU003357"/>
    </source>
</evidence>
<keyword evidence="16" id="KW-0675">Receptor</keyword>
<name>A0A1E7QWJ8_9GAMM</name>
<proteinExistence type="inferred from homology"/>
<keyword evidence="10 11" id="KW-0998">Cell outer membrane</keyword>
<dbReference type="GO" id="GO:0006826">
    <property type="term" value="P:iron ion transport"/>
    <property type="evidence" value="ECO:0007669"/>
    <property type="project" value="UniProtKB-KW"/>
</dbReference>
<dbReference type="GO" id="GO:0009279">
    <property type="term" value="C:cell outer membrane"/>
    <property type="evidence" value="ECO:0007669"/>
    <property type="project" value="UniProtKB-SubCell"/>
</dbReference>
<evidence type="ECO:0000313" key="16">
    <source>
        <dbReference type="EMBL" id="OEY91488.1"/>
    </source>
</evidence>
<evidence type="ECO:0000256" key="9">
    <source>
        <dbReference type="ARBA" id="ARBA00023136"/>
    </source>
</evidence>
<dbReference type="Gene3D" id="2.40.170.20">
    <property type="entry name" value="TonB-dependent receptor, beta-barrel domain"/>
    <property type="match status" value="1"/>
</dbReference>
<dbReference type="PROSITE" id="PS00430">
    <property type="entry name" value="TONB_DEPENDENT_REC_1"/>
    <property type="match status" value="1"/>
</dbReference>
<keyword evidence="2 11" id="KW-0813">Transport</keyword>
<organism evidence="16 17">
    <name type="scientific">Acinetobacter qingfengensis</name>
    <dbReference type="NCBI Taxonomy" id="1262585"/>
    <lineage>
        <taxon>Bacteria</taxon>
        <taxon>Pseudomonadati</taxon>
        <taxon>Pseudomonadota</taxon>
        <taxon>Gammaproteobacteria</taxon>
        <taxon>Moraxellales</taxon>
        <taxon>Moraxellaceae</taxon>
        <taxon>Acinetobacter</taxon>
    </lineage>
</organism>
<dbReference type="InterPro" id="IPR012910">
    <property type="entry name" value="Plug_dom"/>
</dbReference>
<keyword evidence="6" id="KW-0408">Iron</keyword>
<dbReference type="Pfam" id="PF00593">
    <property type="entry name" value="TonB_dep_Rec_b-barrel"/>
    <property type="match status" value="1"/>
</dbReference>
<dbReference type="PROSITE" id="PS52016">
    <property type="entry name" value="TONB_DEPENDENT_REC_3"/>
    <property type="match status" value="1"/>
</dbReference>
<evidence type="ECO:0000256" key="3">
    <source>
        <dbReference type="ARBA" id="ARBA00022452"/>
    </source>
</evidence>
<dbReference type="InterPro" id="IPR010916">
    <property type="entry name" value="TonB_box_CS"/>
</dbReference>
<keyword evidence="4" id="KW-0410">Iron transport</keyword>
<dbReference type="Pfam" id="PF07715">
    <property type="entry name" value="Plug"/>
    <property type="match status" value="1"/>
</dbReference>
<dbReference type="CDD" id="cd01347">
    <property type="entry name" value="ligand_gated_channel"/>
    <property type="match status" value="1"/>
</dbReference>
<evidence type="ECO:0000256" key="2">
    <source>
        <dbReference type="ARBA" id="ARBA00022448"/>
    </source>
</evidence>
<feature type="domain" description="TonB-dependent receptor-like beta-barrel" evidence="14">
    <location>
        <begin position="261"/>
        <end position="728"/>
    </location>
</feature>
<evidence type="ECO:0000256" key="6">
    <source>
        <dbReference type="ARBA" id="ARBA00023004"/>
    </source>
</evidence>